<feature type="compositionally biased region" description="Acidic residues" evidence="1">
    <location>
        <begin position="723"/>
        <end position="732"/>
    </location>
</feature>
<dbReference type="GO" id="GO:0003677">
    <property type="term" value="F:DNA binding"/>
    <property type="evidence" value="ECO:0007669"/>
    <property type="project" value="UniProtKB-KW"/>
</dbReference>
<gene>
    <name evidence="2" type="ORF">TTHERM_00675560</name>
</gene>
<dbReference type="HOGENOM" id="CLU_282496_0_0_1"/>
<feature type="compositionally biased region" description="Basic and acidic residues" evidence="1">
    <location>
        <begin position="680"/>
        <end position="697"/>
    </location>
</feature>
<feature type="compositionally biased region" description="Acidic residues" evidence="1">
    <location>
        <begin position="702"/>
        <end position="714"/>
    </location>
</feature>
<feature type="compositionally biased region" description="Basic residues" evidence="1">
    <location>
        <begin position="631"/>
        <end position="643"/>
    </location>
</feature>
<keyword evidence="2" id="KW-0238">DNA-binding</keyword>
<dbReference type="KEGG" id="tet:TTHERM_00675560"/>
<dbReference type="OrthoDB" id="292039at2759"/>
<dbReference type="RefSeq" id="XP_001015028.3">
    <property type="nucleotide sequence ID" value="XM_001015028.3"/>
</dbReference>
<dbReference type="eggNOG" id="ENOG502T1UT">
    <property type="taxonomic scope" value="Eukaryota"/>
</dbReference>
<feature type="compositionally biased region" description="Basic and acidic residues" evidence="1">
    <location>
        <begin position="733"/>
        <end position="744"/>
    </location>
</feature>
<feature type="compositionally biased region" description="Polar residues" evidence="1">
    <location>
        <begin position="607"/>
        <end position="627"/>
    </location>
</feature>
<dbReference type="EMBL" id="GG662711">
    <property type="protein sequence ID" value="EAR94783.3"/>
    <property type="molecule type" value="Genomic_DNA"/>
</dbReference>
<dbReference type="STRING" id="312017.Q23E04"/>
<accession>Q23E04</accession>
<feature type="region of interest" description="Disordered" evidence="1">
    <location>
        <begin position="578"/>
        <end position="758"/>
    </location>
</feature>
<dbReference type="GeneID" id="7826421"/>
<dbReference type="AlphaFoldDB" id="Q23E04"/>
<evidence type="ECO:0000313" key="3">
    <source>
        <dbReference type="Proteomes" id="UP000009168"/>
    </source>
</evidence>
<name>Q23E04_TETTS</name>
<organism evidence="2 3">
    <name type="scientific">Tetrahymena thermophila (strain SB210)</name>
    <dbReference type="NCBI Taxonomy" id="312017"/>
    <lineage>
        <taxon>Eukaryota</taxon>
        <taxon>Sar</taxon>
        <taxon>Alveolata</taxon>
        <taxon>Ciliophora</taxon>
        <taxon>Intramacronucleata</taxon>
        <taxon>Oligohymenophorea</taxon>
        <taxon>Hymenostomatida</taxon>
        <taxon>Tetrahymenina</taxon>
        <taxon>Tetrahymenidae</taxon>
        <taxon>Tetrahymena</taxon>
    </lineage>
</organism>
<dbReference type="InParanoid" id="Q23E04"/>
<feature type="compositionally biased region" description="Low complexity" evidence="1">
    <location>
        <begin position="578"/>
        <end position="606"/>
    </location>
</feature>
<evidence type="ECO:0000313" key="2">
    <source>
        <dbReference type="EMBL" id="EAR94783.3"/>
    </source>
</evidence>
<sequence length="1180" mass="139374">MYMKSLKNKIHTKYIAKKRRFQIQKFYQELFLIKKVCLITKQYQTIYLATQDFLIFDEIQQRKEQKVELNHLIQMHSEKKDFKLNSAATSDLFYNRQQFIQLVNEQIQLLETSVDSQNLNEQYKFLSGFLRESSSLVIFLQQQMQTLYKLRIYQLSAVSVERNQLTPPKYDYLSNTECTFQDLFSRNEQLKSQSSFQRAFDKSVQQSDSNFYIYPKQLAEENNSQNNNKYFDYMNNITPQQYQQKYQLYNNSSFFNDKNEDLFPVNLSESFKKIKNYSDFFDNQNNKQSTNFSEYFDTKNRYRILKQQNLELDFIKVKQPTITDEAKENYVSQFGNQSQGKQIKIVKKNTCSNNNLAIFSSPQQAMAQEEKIQSKNFSFEDMDVYEEKNTDKNYNQKFLRQEIPVQEFQLLNLPGSSPKQQNGGTPYKTFKEKQLYQKPINSNQTKQIQKFNQNNSYLDYDFDIQEGSVLKNCQKLNILNNQVTNNQNEKKSFNMDNSKQINVLGTLQKNIQENGQIDSSQFKQNHYKNDISNTQERNTQNNLLGGAQNILQTNNQCNLLNNSNQKLNIQNSQISKISNNQQSNKQNQQSNLSSQQGQVSYSQQSSHLNTQQSSNEKQNSNLFQGKISQKPQRKKKERAKKILKAYYQQNSDESLSSNPIDKKKKISKTNNKLATSMRSKIQENDKIKTKLSKRDSNYGDSNLEESLFENDTSEESSNSDLYYDQESENDDNDSLKQESDKSFDEDQSFSYSDEENLDDKGFIETQQANNSSKLNLTTKSKRGHYKKYSVKLKKKLVNLLLEGEQPKDLSQKYNIPMKNLQRWKIYGAERREGGGRKIMDLNMEVILLEYCIDYTLRGRCRCPRKLIMQKARDFTKEANKFKGSKGWLDKYSTRTGLSKIMSEYKQLKISNEREIFKYVKCKSIEHIKQKIKQVNPLNIFTSQQYIKFLEGQLSVYQNFWEIELPCYKNISSQYWQYYENRNTIQLIQNNIFSDVITEYKKFNKCSKLNDLNYYFGIPSEYFLKCLCLQNCSEKSKQPNDQTIQHQNLKEQSQIVQEANSEYLKQDLIKQVKKEAVEERMQSSAVLVDDNQNFVFSPLIIRSKNVPKYNIKQSYDLKDKQTELNNLIEGQNQTDQNDQIFNKQDKQINHFSQQKYKYAQLISDDDSSIEEIFRNYENNID</sequence>
<dbReference type="Proteomes" id="UP000009168">
    <property type="component" value="Unassembled WGS sequence"/>
</dbReference>
<reference evidence="3" key="1">
    <citation type="journal article" date="2006" name="PLoS Biol.">
        <title>Macronuclear genome sequence of the ciliate Tetrahymena thermophila, a model eukaryote.</title>
        <authorList>
            <person name="Eisen J.A."/>
            <person name="Coyne R.S."/>
            <person name="Wu M."/>
            <person name="Wu D."/>
            <person name="Thiagarajan M."/>
            <person name="Wortman J.R."/>
            <person name="Badger J.H."/>
            <person name="Ren Q."/>
            <person name="Amedeo P."/>
            <person name="Jones K.M."/>
            <person name="Tallon L.J."/>
            <person name="Delcher A.L."/>
            <person name="Salzberg S.L."/>
            <person name="Silva J.C."/>
            <person name="Haas B.J."/>
            <person name="Majoros W.H."/>
            <person name="Farzad M."/>
            <person name="Carlton J.M."/>
            <person name="Smith R.K. Jr."/>
            <person name="Garg J."/>
            <person name="Pearlman R.E."/>
            <person name="Karrer K.M."/>
            <person name="Sun L."/>
            <person name="Manning G."/>
            <person name="Elde N.C."/>
            <person name="Turkewitz A.P."/>
            <person name="Asai D.J."/>
            <person name="Wilkes D.E."/>
            <person name="Wang Y."/>
            <person name="Cai H."/>
            <person name="Collins K."/>
            <person name="Stewart B.A."/>
            <person name="Lee S.R."/>
            <person name="Wilamowska K."/>
            <person name="Weinberg Z."/>
            <person name="Ruzzo W.L."/>
            <person name="Wloga D."/>
            <person name="Gaertig J."/>
            <person name="Frankel J."/>
            <person name="Tsao C.-C."/>
            <person name="Gorovsky M.A."/>
            <person name="Keeling P.J."/>
            <person name="Waller R.F."/>
            <person name="Patron N.J."/>
            <person name="Cherry J.M."/>
            <person name="Stover N.A."/>
            <person name="Krieger C.J."/>
            <person name="del Toro C."/>
            <person name="Ryder H.F."/>
            <person name="Williamson S.C."/>
            <person name="Barbeau R.A."/>
            <person name="Hamilton E.P."/>
            <person name="Orias E."/>
        </authorList>
    </citation>
    <scope>NUCLEOTIDE SEQUENCE [LARGE SCALE GENOMIC DNA]</scope>
    <source>
        <strain evidence="3">SB210</strain>
    </source>
</reference>
<feature type="compositionally biased region" description="Acidic residues" evidence="1">
    <location>
        <begin position="745"/>
        <end position="757"/>
    </location>
</feature>
<evidence type="ECO:0000256" key="1">
    <source>
        <dbReference type="SAM" id="MobiDB-lite"/>
    </source>
</evidence>
<keyword evidence="3" id="KW-1185">Reference proteome</keyword>
<protein>
    <submittedName>
        <fullName evidence="2">Tc5 transposase DNA-binding domain protein</fullName>
    </submittedName>
</protein>
<proteinExistence type="predicted"/>